<proteinExistence type="predicted"/>
<reference evidence="2 3" key="1">
    <citation type="submission" date="2021-08" db="EMBL/GenBank/DDBJ databases">
        <title>Devosia salina sp. nov., isolated from the South China Sea sediment.</title>
        <authorList>
            <person name="Zhou Z."/>
        </authorList>
    </citation>
    <scope>NUCLEOTIDE SEQUENCE [LARGE SCALE GENOMIC DNA]</scope>
    <source>
        <strain evidence="2 3">SCS-3</strain>
    </source>
</reference>
<feature type="region of interest" description="Disordered" evidence="1">
    <location>
        <begin position="385"/>
        <end position="404"/>
    </location>
</feature>
<dbReference type="Proteomes" id="UP000825799">
    <property type="component" value="Chromosome"/>
</dbReference>
<evidence type="ECO:0000313" key="3">
    <source>
        <dbReference type="Proteomes" id="UP000825799"/>
    </source>
</evidence>
<sequence>MTCPSSSGAAASNKSQFSCPTTSPIAIASGLVQHDLVSPTDQVLILATIDETGSASVGDIMVALDGHADPAGAIQALISAGIVEADIRSGVLDQHTMLTRMAPNDPDDDPTPSAPGGVLPITGGLPDDSVSPCVTTMHPSVVVSPGSGRRALGRAEVLQRPGVYILLSGAQAYVGMGSEVGRRVATGTQPIADIDAIITITDAHDGLSEADALVLERIIHGRLSVAREVTLVNGTPDGAPVAPERFEELNLLAAMACHVLARKGHLFVNLSPRMVLAGPRAEEGRLAPWRAFNEAPEGEVMELAFGKGHIALACRRADDEWVLLRGSDVRLDSVASATASVSYLRAAWHNAGILELAHDGTSYVLTRDMVFSSASAAMHFTVGSKGRGRGGWQPVDTDLTAPAR</sequence>
<protein>
    <submittedName>
        <fullName evidence="2">Uncharacterized protein</fullName>
    </submittedName>
</protein>
<feature type="region of interest" description="Disordered" evidence="1">
    <location>
        <begin position="101"/>
        <end position="122"/>
    </location>
</feature>
<accession>A0ABX8WGR6</accession>
<gene>
    <name evidence="2" type="ORF">K1X15_19150</name>
</gene>
<evidence type="ECO:0000313" key="2">
    <source>
        <dbReference type="EMBL" id="QYO76667.1"/>
    </source>
</evidence>
<name>A0ABX8WGR6_9HYPH</name>
<keyword evidence="3" id="KW-1185">Reference proteome</keyword>
<evidence type="ECO:0000256" key="1">
    <source>
        <dbReference type="SAM" id="MobiDB-lite"/>
    </source>
</evidence>
<dbReference type="EMBL" id="CP080590">
    <property type="protein sequence ID" value="QYO76667.1"/>
    <property type="molecule type" value="Genomic_DNA"/>
</dbReference>
<organism evidence="2 3">
    <name type="scientific">Devosia salina</name>
    <dbReference type="NCBI Taxonomy" id="2860336"/>
    <lineage>
        <taxon>Bacteria</taxon>
        <taxon>Pseudomonadati</taxon>
        <taxon>Pseudomonadota</taxon>
        <taxon>Alphaproteobacteria</taxon>
        <taxon>Hyphomicrobiales</taxon>
        <taxon>Devosiaceae</taxon>
        <taxon>Devosia</taxon>
    </lineage>
</organism>
<dbReference type="RefSeq" id="WP_220305132.1">
    <property type="nucleotide sequence ID" value="NZ_CP080590.1"/>
</dbReference>